<dbReference type="GO" id="GO:0051536">
    <property type="term" value="F:iron-sulfur cluster binding"/>
    <property type="evidence" value="ECO:0007669"/>
    <property type="project" value="UniProtKB-KW"/>
</dbReference>
<evidence type="ECO:0000256" key="6">
    <source>
        <dbReference type="ARBA" id="ARBA00022723"/>
    </source>
</evidence>
<feature type="domain" description="FAD/NAD(P)-binding" evidence="11">
    <location>
        <begin position="399"/>
        <end position="630"/>
    </location>
</feature>
<keyword evidence="7" id="KW-0560">Oxidoreductase</keyword>
<dbReference type="NCBIfam" id="NF045599">
    <property type="entry name" value="bili_reduct_long"/>
    <property type="match status" value="1"/>
</dbReference>
<organism evidence="12 13">
    <name type="scientific">Mediterraneibacter gnavus (strain ATCC 29149 / DSM 114966 / JCM 6515 / VPI C7-9)</name>
    <name type="common">Ruminococcus gnavus</name>
    <dbReference type="NCBI Taxonomy" id="411470"/>
    <lineage>
        <taxon>Bacteria</taxon>
        <taxon>Bacillati</taxon>
        <taxon>Bacillota</taxon>
        <taxon>Clostridia</taxon>
        <taxon>Lachnospirales</taxon>
        <taxon>Lachnospiraceae</taxon>
        <taxon>Mediterraneibacter</taxon>
    </lineage>
</organism>
<evidence type="ECO:0000256" key="9">
    <source>
        <dbReference type="ARBA" id="ARBA00023014"/>
    </source>
</evidence>
<dbReference type="PRINTS" id="PR00469">
    <property type="entry name" value="PNDRDTASEII"/>
</dbReference>
<dbReference type="AlphaFoldDB" id="A7B6H9"/>
<dbReference type="Proteomes" id="UP000004410">
    <property type="component" value="Unassembled WGS sequence"/>
</dbReference>
<comment type="caution">
    <text evidence="12">The sequence shown here is derived from an EMBL/GenBank/DDBJ whole genome shotgun (WGS) entry which is preliminary data.</text>
</comment>
<evidence type="ECO:0000256" key="8">
    <source>
        <dbReference type="ARBA" id="ARBA00023004"/>
    </source>
</evidence>
<dbReference type="NCBIfam" id="NF045592">
    <property type="entry name" value="bili_reduct_N"/>
    <property type="match status" value="1"/>
</dbReference>
<evidence type="ECO:0000256" key="3">
    <source>
        <dbReference type="ARBA" id="ARBA00011048"/>
    </source>
</evidence>
<dbReference type="Gene3D" id="3.50.50.60">
    <property type="entry name" value="FAD/NAD(P)-binding domain"/>
    <property type="match status" value="1"/>
</dbReference>
<dbReference type="Pfam" id="PF00724">
    <property type="entry name" value="Oxidored_FMN"/>
    <property type="match status" value="1"/>
</dbReference>
<keyword evidence="4" id="KW-0285">Flavoprotein</keyword>
<keyword evidence="5" id="KW-0288">FMN</keyword>
<dbReference type="SUPFAM" id="SSF51905">
    <property type="entry name" value="FAD/NAD(P)-binding domain"/>
    <property type="match status" value="1"/>
</dbReference>
<dbReference type="Gene3D" id="3.40.50.720">
    <property type="entry name" value="NAD(P)-binding Rossmann-like Domain"/>
    <property type="match status" value="1"/>
</dbReference>
<evidence type="ECO:0000313" key="12">
    <source>
        <dbReference type="EMBL" id="EDN76512.1"/>
    </source>
</evidence>
<dbReference type="InterPro" id="IPR036188">
    <property type="entry name" value="FAD/NAD-bd_sf"/>
</dbReference>
<proteinExistence type="inferred from homology"/>
<dbReference type="InterPro" id="IPR051793">
    <property type="entry name" value="NADH:flavin_oxidoreductase"/>
</dbReference>
<dbReference type="GO" id="GO:0010181">
    <property type="term" value="F:FMN binding"/>
    <property type="evidence" value="ECO:0007669"/>
    <property type="project" value="InterPro"/>
</dbReference>
<protein>
    <submittedName>
        <fullName evidence="12">Pyridine nucleotide-disulfide oxidoreductase</fullName>
    </submittedName>
</protein>
<dbReference type="CDD" id="cd02803">
    <property type="entry name" value="OYE_like_FMN_family"/>
    <property type="match status" value="1"/>
</dbReference>
<dbReference type="PaxDb" id="411470-RUMGNA_03192"/>
<dbReference type="EMBL" id="AAYG02000028">
    <property type="protein sequence ID" value="EDN76512.1"/>
    <property type="molecule type" value="Genomic_DNA"/>
</dbReference>
<dbReference type="InterPro" id="IPR013785">
    <property type="entry name" value="Aldolase_TIM"/>
</dbReference>
<comment type="cofactor">
    <cofactor evidence="2">
        <name>[4Fe-4S] cluster</name>
        <dbReference type="ChEBI" id="CHEBI:49883"/>
    </cofactor>
</comment>
<comment type="cofactor">
    <cofactor evidence="1">
        <name>FMN</name>
        <dbReference type="ChEBI" id="CHEBI:58210"/>
    </cofactor>
</comment>
<accession>A7B6H9</accession>
<feature type="domain" description="NADH:flavin oxidoreductase/NADH oxidase N-terminal" evidence="10">
    <location>
        <begin position="21"/>
        <end position="351"/>
    </location>
</feature>
<evidence type="ECO:0000259" key="11">
    <source>
        <dbReference type="Pfam" id="PF07992"/>
    </source>
</evidence>
<dbReference type="SUPFAM" id="SSF51395">
    <property type="entry name" value="FMN-linked oxidoreductases"/>
    <property type="match status" value="1"/>
</dbReference>
<name>A7B6H9_MEDG7</name>
<reference evidence="12 13" key="1">
    <citation type="submission" date="2007-04" db="EMBL/GenBank/DDBJ databases">
        <authorList>
            <person name="Fulton L."/>
            <person name="Clifton S."/>
            <person name="Fulton B."/>
            <person name="Xu J."/>
            <person name="Minx P."/>
            <person name="Pepin K.H."/>
            <person name="Johnson M."/>
            <person name="Thiruvilangam P."/>
            <person name="Bhonagiri V."/>
            <person name="Nash W.E."/>
            <person name="Mardis E.R."/>
            <person name="Wilson R.K."/>
        </authorList>
    </citation>
    <scope>NUCLEOTIDE SEQUENCE [LARGE SCALE GENOMIC DNA]</scope>
    <source>
        <strain evidence="12 13">ATCC 29149</strain>
    </source>
</reference>
<keyword evidence="8" id="KW-0408">Iron</keyword>
<evidence type="ECO:0000259" key="10">
    <source>
        <dbReference type="Pfam" id="PF00724"/>
    </source>
</evidence>
<evidence type="ECO:0000256" key="1">
    <source>
        <dbReference type="ARBA" id="ARBA00001917"/>
    </source>
</evidence>
<sequence>MYSRTCIEQKENVKERLIMRLLEPIKVGKIELKNRVMFPPMTTGYEGRDGTIVEQSFNFYKRLAEGGVSYIVLGDVAPVNTISPTPKLFHDGQIEAFRKLADAVHEFDCKLGIQIFHPEYDVEALAELFRKGDMEGGRAKMRHDMVHFIQEVTEEQLNSILDKIGECVKRAQSAGVDIIEVHGDRLIGSFCSTLINRRTDSYGGSFENRIRFALRVVDKIREVAPDICIDYKLPVVTENPLRGKGGLMIDEAVEFAKILERSGVDMIHVGQANHTGNMNDTIPAMGTQPYCFMSKYTKQIKEAVSIPVSSVGRIVTPENAEALIENGVCDIVGLGRSLLADPDYVKKLEAGEGRRIRHCMMCNKGCTDAIQNRKFLSCVLNAENGYEYERTITPSDEKKKVVVIGGGVAGMEAARVASVKGYEVVLFEKETTLGGQLNIASVPPRKSEMNRALRYLTNEMKELHVDLRLGRTADAEMILAENPDNVIVAAGAHNVIPPIEGSKMPHVFDAWKVLNHEELPSGRVVVIGGGLVGAETAELLAEMGCQVSVVEMMEEIAKEESKTVRPVLFESFEKYQVQLLTGTKVTAITANSVEAENAEGKVSLPCDYVVLAVGARPNLFDVQALEDKGVQVSFVGDCNERAADINRAVEEGYLAANVL</sequence>
<evidence type="ECO:0000313" key="13">
    <source>
        <dbReference type="Proteomes" id="UP000004410"/>
    </source>
</evidence>
<dbReference type="PANTHER" id="PTHR42917">
    <property type="entry name" value="2,4-DIENOYL-COA REDUCTASE"/>
    <property type="match status" value="1"/>
</dbReference>
<dbReference type="GO" id="GO:0016491">
    <property type="term" value="F:oxidoreductase activity"/>
    <property type="evidence" value="ECO:0007669"/>
    <property type="project" value="UniProtKB-KW"/>
</dbReference>
<dbReference type="InterPro" id="IPR023753">
    <property type="entry name" value="FAD/NAD-binding_dom"/>
</dbReference>
<dbReference type="InterPro" id="IPR001155">
    <property type="entry name" value="OxRdtase_FMN_N"/>
</dbReference>
<dbReference type="eggNOG" id="COG1902">
    <property type="taxonomic scope" value="Bacteria"/>
</dbReference>
<dbReference type="Gene3D" id="3.20.20.70">
    <property type="entry name" value="Aldolase class I"/>
    <property type="match status" value="1"/>
</dbReference>
<dbReference type="PRINTS" id="PR00368">
    <property type="entry name" value="FADPNR"/>
</dbReference>
<dbReference type="eggNOG" id="COG0446">
    <property type="taxonomic scope" value="Bacteria"/>
</dbReference>
<evidence type="ECO:0000256" key="5">
    <source>
        <dbReference type="ARBA" id="ARBA00022643"/>
    </source>
</evidence>
<gene>
    <name evidence="12" type="ORF">RUMGNA_03192</name>
</gene>
<evidence type="ECO:0000256" key="2">
    <source>
        <dbReference type="ARBA" id="ARBA00001966"/>
    </source>
</evidence>
<dbReference type="InterPro" id="IPR054629">
    <property type="entry name" value="BilR_N"/>
</dbReference>
<keyword evidence="9" id="KW-0411">Iron-sulfur</keyword>
<dbReference type="Pfam" id="PF07992">
    <property type="entry name" value="Pyr_redox_2"/>
    <property type="match status" value="1"/>
</dbReference>
<dbReference type="GO" id="GO:0046872">
    <property type="term" value="F:metal ion binding"/>
    <property type="evidence" value="ECO:0007669"/>
    <property type="project" value="UniProtKB-KW"/>
</dbReference>
<keyword evidence="6" id="KW-0479">Metal-binding</keyword>
<evidence type="ECO:0000256" key="4">
    <source>
        <dbReference type="ARBA" id="ARBA00022630"/>
    </source>
</evidence>
<dbReference type="PANTHER" id="PTHR42917:SF2">
    <property type="entry name" value="2,4-DIENOYL-COA REDUCTASE [(2E)-ENOYL-COA-PRODUCING]"/>
    <property type="match status" value="1"/>
</dbReference>
<reference evidence="12 13" key="2">
    <citation type="submission" date="2007-06" db="EMBL/GenBank/DDBJ databases">
        <title>Draft genome sequence of Ruminococcus gnavus (ATCC 29149).</title>
        <authorList>
            <person name="Sudarsanam P."/>
            <person name="Ley R."/>
            <person name="Guruge J."/>
            <person name="Turnbaugh P.J."/>
            <person name="Mahowald M."/>
            <person name="Liep D."/>
            <person name="Gordon J."/>
        </authorList>
    </citation>
    <scope>NUCLEOTIDE SEQUENCE [LARGE SCALE GENOMIC DNA]</scope>
    <source>
        <strain evidence="12 13">ATCC 29149</strain>
    </source>
</reference>
<comment type="similarity">
    <text evidence="3">In the N-terminal section; belongs to the NADH:flavin oxidoreductase/NADH oxidase family.</text>
</comment>
<evidence type="ECO:0000256" key="7">
    <source>
        <dbReference type="ARBA" id="ARBA00023002"/>
    </source>
</evidence>